<comment type="caution">
    <text evidence="12">The sequence shown here is derived from an EMBL/GenBank/DDBJ whole genome shotgun (WGS) entry which is preliminary data.</text>
</comment>
<dbReference type="GO" id="GO:0005524">
    <property type="term" value="F:ATP binding"/>
    <property type="evidence" value="ECO:0007669"/>
    <property type="project" value="UniProtKB-UniRule"/>
</dbReference>
<evidence type="ECO:0000259" key="11">
    <source>
        <dbReference type="PROSITE" id="PS51194"/>
    </source>
</evidence>
<feature type="binding site" evidence="8">
    <location>
        <begin position="292"/>
        <end position="299"/>
    </location>
    <ligand>
        <name>ATP</name>
        <dbReference type="ChEBI" id="CHEBI:30616"/>
    </ligand>
</feature>
<dbReference type="InterPro" id="IPR027417">
    <property type="entry name" value="P-loop_NTPase"/>
</dbReference>
<keyword evidence="2 8" id="KW-0540">Nuclease</keyword>
<dbReference type="InterPro" id="IPR006054">
    <property type="entry name" value="DnaQ"/>
</dbReference>
<feature type="domain" description="Helicase ATP-binding" evidence="10">
    <location>
        <begin position="257"/>
        <end position="520"/>
    </location>
</feature>
<dbReference type="InterPro" id="IPR045028">
    <property type="entry name" value="DinG/Rad3-like"/>
</dbReference>
<evidence type="ECO:0000256" key="4">
    <source>
        <dbReference type="ARBA" id="ARBA00022801"/>
    </source>
</evidence>
<dbReference type="PROSITE" id="PS51194">
    <property type="entry name" value="HELICASE_CTER"/>
    <property type="match status" value="1"/>
</dbReference>
<organism evidence="12 13">
    <name type="scientific">Halalkalibacter nanhaiisediminis</name>
    <dbReference type="NCBI Taxonomy" id="688079"/>
    <lineage>
        <taxon>Bacteria</taxon>
        <taxon>Bacillati</taxon>
        <taxon>Bacillota</taxon>
        <taxon>Bacilli</taxon>
        <taxon>Bacillales</taxon>
        <taxon>Bacillaceae</taxon>
        <taxon>Halalkalibacter</taxon>
    </lineage>
</organism>
<evidence type="ECO:0000256" key="8">
    <source>
        <dbReference type="HAMAP-Rule" id="MF_02206"/>
    </source>
</evidence>
<dbReference type="SMART" id="SM00479">
    <property type="entry name" value="EXOIII"/>
    <property type="match status" value="1"/>
</dbReference>
<dbReference type="InterPro" id="IPR014013">
    <property type="entry name" value="Helic_SF1/SF2_ATP-bd_DinG/Rad3"/>
</dbReference>
<dbReference type="SMART" id="SM00491">
    <property type="entry name" value="HELICc2"/>
    <property type="match status" value="1"/>
</dbReference>
<dbReference type="Pfam" id="PF00270">
    <property type="entry name" value="DEAD"/>
    <property type="match status" value="1"/>
</dbReference>
<keyword evidence="13" id="KW-1185">Reference proteome</keyword>
<keyword evidence="3 8" id="KW-0547">Nucleotide-binding</keyword>
<protein>
    <recommendedName>
        <fullName evidence="8 9">3'-5' exonuclease DinG</fullName>
        <ecNumber evidence="8 9">3.1.-.-</ecNumber>
    </recommendedName>
</protein>
<gene>
    <name evidence="8 9" type="primary">dinG</name>
    <name evidence="12" type="ORF">IQ10_00607</name>
</gene>
<dbReference type="Pfam" id="PF00929">
    <property type="entry name" value="RNase_T"/>
    <property type="match status" value="1"/>
</dbReference>
<evidence type="ECO:0000256" key="5">
    <source>
        <dbReference type="ARBA" id="ARBA00022839"/>
    </source>
</evidence>
<dbReference type="PANTHER" id="PTHR11472">
    <property type="entry name" value="DNA REPAIR DEAD HELICASE RAD3/XP-D SUBFAMILY MEMBER"/>
    <property type="match status" value="1"/>
</dbReference>
<dbReference type="FunFam" id="3.30.420.10:FF:000045">
    <property type="entry name" value="3'-5' exonuclease DinG"/>
    <property type="match status" value="1"/>
</dbReference>
<dbReference type="GO" id="GO:0006260">
    <property type="term" value="P:DNA replication"/>
    <property type="evidence" value="ECO:0007669"/>
    <property type="project" value="InterPro"/>
</dbReference>
<dbReference type="GO" id="GO:0003677">
    <property type="term" value="F:DNA binding"/>
    <property type="evidence" value="ECO:0007669"/>
    <property type="project" value="InterPro"/>
</dbReference>
<dbReference type="SMART" id="SM00487">
    <property type="entry name" value="DEXDc"/>
    <property type="match status" value="1"/>
</dbReference>
<dbReference type="InterPro" id="IPR011545">
    <property type="entry name" value="DEAD/DEAH_box_helicase_dom"/>
</dbReference>
<dbReference type="Proteomes" id="UP000315711">
    <property type="component" value="Unassembled WGS sequence"/>
</dbReference>
<dbReference type="NCBIfam" id="TIGR01407">
    <property type="entry name" value="dinG_rel"/>
    <property type="match status" value="1"/>
</dbReference>
<comment type="function">
    <text evidence="8 9">3'-5' exonuclease.</text>
</comment>
<dbReference type="EMBL" id="VLKZ01000002">
    <property type="protein sequence ID" value="TWI58899.1"/>
    <property type="molecule type" value="Genomic_DNA"/>
</dbReference>
<feature type="domain" description="Helicase C-terminal" evidence="11">
    <location>
        <begin position="758"/>
        <end position="934"/>
    </location>
</feature>
<dbReference type="PANTHER" id="PTHR11472:SF34">
    <property type="entry name" value="REGULATOR OF TELOMERE ELONGATION HELICASE 1"/>
    <property type="match status" value="1"/>
</dbReference>
<dbReference type="InterPro" id="IPR036397">
    <property type="entry name" value="RNaseH_sf"/>
</dbReference>
<dbReference type="GO" id="GO:0008408">
    <property type="term" value="F:3'-5' exonuclease activity"/>
    <property type="evidence" value="ECO:0007669"/>
    <property type="project" value="UniProtKB-UniRule"/>
</dbReference>
<proteinExistence type="inferred from homology"/>
<dbReference type="RefSeq" id="WP_242009700.1">
    <property type="nucleotide sequence ID" value="NZ_VLKZ01000002.1"/>
</dbReference>
<dbReference type="SUPFAM" id="SSF53098">
    <property type="entry name" value="Ribonuclease H-like"/>
    <property type="match status" value="1"/>
</dbReference>
<dbReference type="InterPro" id="IPR006310">
    <property type="entry name" value="DinG"/>
</dbReference>
<name>A0A562QQ71_9BACI</name>
<dbReference type="InterPro" id="IPR013520">
    <property type="entry name" value="Ribonucl_H"/>
</dbReference>
<comment type="similarity">
    <text evidence="8 9">Belongs to the helicase family. DinG subfamily. Type 2 sub-subfamily.</text>
</comment>
<dbReference type="Gene3D" id="3.40.50.300">
    <property type="entry name" value="P-loop containing nucleotide triphosphate hydrolases"/>
    <property type="match status" value="2"/>
</dbReference>
<dbReference type="GO" id="GO:0016887">
    <property type="term" value="F:ATP hydrolysis activity"/>
    <property type="evidence" value="ECO:0007669"/>
    <property type="project" value="RHEA"/>
</dbReference>
<evidence type="ECO:0000313" key="12">
    <source>
        <dbReference type="EMBL" id="TWI58899.1"/>
    </source>
</evidence>
<dbReference type="PROSITE" id="PS51193">
    <property type="entry name" value="HELICASE_ATP_BIND_2"/>
    <property type="match status" value="1"/>
</dbReference>
<dbReference type="SUPFAM" id="SSF52540">
    <property type="entry name" value="P-loop containing nucleoside triphosphate hydrolases"/>
    <property type="match status" value="1"/>
</dbReference>
<sequence length="944" mass="107955">MSLGLNERYVVVDVETTGHAVSKGDRVIQIGAVVIEDGKIIESFSSFVNPGKPIPAFIEELTGITDETVADAPSFHEMIPVLLNLLEGGAFVAHNVHFDRSFLASQLELEGYEFPKMPLFDTVELARILMPQQESYKLGQLAEQLGFDHDRPHQADSDAEVTATLFIALLHKLKQLPLLTLQQLALMSRKFKSDLEPLLQTFIQEKLEAGVDDTKSYDCYRQLALKKSEQKEEDERKQAEQALTFAEYADSLFEDGKMKSAFNHYELRLGQQQMMKEVDEAFQESEHKMIEAGTGTGKSLAYLIPAAFYAHSKKESVVISTQTIPLQEQLLARDLPLLQKMLPFNVKVALLKGRSHYLCLRKFEQSLKTIATDSYDVLLTKALLLIWLTETDHGDIEELNLPSGGRGFWYEVQSDAASDLGRFSPWFSRCFYHRARRRAQEAHLIITNHALLCTDLVHEQRLLPAYTHAVIDEAHHLEETASDHLGEHTDYLTFSYLFQRLGLNQEGGVLEHLYRLVTDHNVETRISPKQLDEQCLKTKEEVDELFRMLNSFVMQTRKKSSTDIGRISYRYESYNEKGSIWQAILECAMRVHMQAKDFIAIFRELVQPLVEKKDELSYSDRGFIADVERMIHSLYEQEQTLYRLLLEYDPNVVYWIEVEPKGAKNATYLYSKPIDVSDLLADKFFMKKKSVILTSATLSVNGTFTYQEKRLGLTDFGAKQCVIPSPFSYHDQVRLLLPSDLPNIKDVSDDEFAVEVAVKLWRMAEISSGKMLVLFTSYEMLKQVYQHVKDFNEFGSLHLIGQGVTSGSRAKLMKMFKQSEHAILFGTSSFWEGIDLPGDQLKTLVIVRLPFSPPDQPLLAAQYEKAKEEGRNPFMEISLPQAIIRFKQGFGRLIRTTQDKGCVFVFDRRISTTRYGKQFIRSLPDVPVHEGKLETLLEKFNDYL</sequence>
<dbReference type="FunFam" id="3.40.50.300:FF:000437">
    <property type="entry name" value="ATP-dependent DNA helicase DinG"/>
    <property type="match status" value="1"/>
</dbReference>
<dbReference type="CDD" id="cd06127">
    <property type="entry name" value="DEDDh"/>
    <property type="match status" value="1"/>
</dbReference>
<dbReference type="Pfam" id="PF13307">
    <property type="entry name" value="Helicase_C_2"/>
    <property type="match status" value="1"/>
</dbReference>
<evidence type="ECO:0000256" key="9">
    <source>
        <dbReference type="RuleBase" id="RU364106"/>
    </source>
</evidence>
<keyword evidence="5 8" id="KW-0269">Exonuclease</keyword>
<dbReference type="InterPro" id="IPR012337">
    <property type="entry name" value="RNaseH-like_sf"/>
</dbReference>
<reference evidence="12 13" key="1">
    <citation type="journal article" date="2015" name="Stand. Genomic Sci.">
        <title>Genomic Encyclopedia of Bacterial and Archaeal Type Strains, Phase III: the genomes of soil and plant-associated and newly described type strains.</title>
        <authorList>
            <person name="Whitman W.B."/>
            <person name="Woyke T."/>
            <person name="Klenk H.P."/>
            <person name="Zhou Y."/>
            <person name="Lilburn T.G."/>
            <person name="Beck B.J."/>
            <person name="De Vos P."/>
            <person name="Vandamme P."/>
            <person name="Eisen J.A."/>
            <person name="Garrity G."/>
            <person name="Hugenholtz P."/>
            <person name="Kyrpides N.C."/>
        </authorList>
    </citation>
    <scope>NUCLEOTIDE SEQUENCE [LARGE SCALE GENOMIC DNA]</scope>
    <source>
        <strain evidence="12 13">CGMCC 1.10116</strain>
    </source>
</reference>
<dbReference type="NCBIfam" id="NF005981">
    <property type="entry name" value="PRK08074.1"/>
    <property type="match status" value="1"/>
</dbReference>
<evidence type="ECO:0000313" key="13">
    <source>
        <dbReference type="Proteomes" id="UP000315711"/>
    </source>
</evidence>
<dbReference type="EC" id="3.1.-.-" evidence="8 9"/>
<dbReference type="GO" id="GO:0043139">
    <property type="term" value="F:5'-3' DNA helicase activity"/>
    <property type="evidence" value="ECO:0007669"/>
    <property type="project" value="UniProtKB-EC"/>
</dbReference>
<evidence type="ECO:0000256" key="1">
    <source>
        <dbReference type="ARBA" id="ARBA00001966"/>
    </source>
</evidence>
<comment type="catalytic activity">
    <reaction evidence="7">
        <text>ATP + H2O = ADP + phosphate + H(+)</text>
        <dbReference type="Rhea" id="RHEA:13065"/>
        <dbReference type="ChEBI" id="CHEBI:15377"/>
        <dbReference type="ChEBI" id="CHEBI:15378"/>
        <dbReference type="ChEBI" id="CHEBI:30616"/>
        <dbReference type="ChEBI" id="CHEBI:43474"/>
        <dbReference type="ChEBI" id="CHEBI:456216"/>
        <dbReference type="EC" id="5.6.2.3"/>
    </reaction>
</comment>
<dbReference type="InterPro" id="IPR014001">
    <property type="entry name" value="Helicase_ATP-bd"/>
</dbReference>
<keyword evidence="4 8" id="KW-0378">Hydrolase</keyword>
<evidence type="ECO:0000256" key="7">
    <source>
        <dbReference type="ARBA" id="ARBA00048954"/>
    </source>
</evidence>
<dbReference type="InterPro" id="IPR001650">
    <property type="entry name" value="Helicase_C-like"/>
</dbReference>
<dbReference type="InterPro" id="IPR006555">
    <property type="entry name" value="ATP-dep_Helicase_C"/>
</dbReference>
<dbReference type="AlphaFoldDB" id="A0A562QQ71"/>
<evidence type="ECO:0000259" key="10">
    <source>
        <dbReference type="PROSITE" id="PS51193"/>
    </source>
</evidence>
<evidence type="ECO:0000256" key="2">
    <source>
        <dbReference type="ARBA" id="ARBA00022722"/>
    </source>
</evidence>
<dbReference type="NCBIfam" id="TIGR00573">
    <property type="entry name" value="dnaq"/>
    <property type="match status" value="1"/>
</dbReference>
<dbReference type="Gene3D" id="3.30.420.10">
    <property type="entry name" value="Ribonuclease H-like superfamily/Ribonuclease H"/>
    <property type="match status" value="1"/>
</dbReference>
<keyword evidence="12" id="KW-0347">Helicase</keyword>
<dbReference type="GO" id="GO:0003887">
    <property type="term" value="F:DNA-directed DNA polymerase activity"/>
    <property type="evidence" value="ECO:0007669"/>
    <property type="project" value="InterPro"/>
</dbReference>
<dbReference type="HAMAP" id="MF_02206">
    <property type="entry name" value="DinG_exonucl"/>
    <property type="match status" value="1"/>
</dbReference>
<accession>A0A562QQ71</accession>
<evidence type="ECO:0000256" key="6">
    <source>
        <dbReference type="ARBA" id="ARBA00022840"/>
    </source>
</evidence>
<keyword evidence="6 8" id="KW-0067">ATP-binding</keyword>
<evidence type="ECO:0000256" key="3">
    <source>
        <dbReference type="ARBA" id="ARBA00022741"/>
    </source>
</evidence>
<comment type="cofactor">
    <cofactor evidence="1">
        <name>[4Fe-4S] cluster</name>
        <dbReference type="ChEBI" id="CHEBI:49883"/>
    </cofactor>
</comment>
<feature type="short sequence motif" description="DEAH box" evidence="8">
    <location>
        <begin position="472"/>
        <end position="475"/>
    </location>
</feature>